<proteinExistence type="predicted"/>
<dbReference type="PANTHER" id="PTHR33492">
    <property type="entry name" value="OSJNBA0043A12.37 PROTEIN-RELATED"/>
    <property type="match status" value="1"/>
</dbReference>
<dbReference type="InterPro" id="IPR044822">
    <property type="entry name" value="Myb_DNA-bind_4"/>
</dbReference>
<evidence type="ECO:0000313" key="4">
    <source>
        <dbReference type="Proteomes" id="UP001605036"/>
    </source>
</evidence>
<dbReference type="EMBL" id="JBHFFA010000001">
    <property type="protein sequence ID" value="KAL2653448.1"/>
    <property type="molecule type" value="Genomic_DNA"/>
</dbReference>
<reference evidence="3 4" key="1">
    <citation type="submission" date="2024-09" db="EMBL/GenBank/DDBJ databases">
        <title>Chromosome-scale assembly of Riccia fluitans.</title>
        <authorList>
            <person name="Paukszto L."/>
            <person name="Sawicki J."/>
            <person name="Karawczyk K."/>
            <person name="Piernik-Szablinska J."/>
            <person name="Szczecinska M."/>
            <person name="Mazdziarz M."/>
        </authorList>
    </citation>
    <scope>NUCLEOTIDE SEQUENCE [LARGE SCALE GENOMIC DNA]</scope>
    <source>
        <strain evidence="3">Rf_01</strain>
        <tissue evidence="3">Aerial parts of the thallus</tissue>
    </source>
</reference>
<dbReference type="Gene3D" id="1.10.10.60">
    <property type="entry name" value="Homeodomain-like"/>
    <property type="match status" value="1"/>
</dbReference>
<dbReference type="Proteomes" id="UP001605036">
    <property type="component" value="Unassembled WGS sequence"/>
</dbReference>
<dbReference type="Pfam" id="PF13837">
    <property type="entry name" value="Myb_DNA-bind_4"/>
    <property type="match status" value="1"/>
</dbReference>
<dbReference type="PROSITE" id="PS50090">
    <property type="entry name" value="MYB_LIKE"/>
    <property type="match status" value="1"/>
</dbReference>
<gene>
    <name evidence="3" type="ORF">R1flu_021576</name>
</gene>
<protein>
    <recommendedName>
        <fullName evidence="2">Myb-like domain-containing protein</fullName>
    </recommendedName>
</protein>
<sequence length="286" mass="32958">MSGLYTLSDGGFQIVEANNEPHVEIIMDVEREGPRHGRLYKKSNWTLAELQMLQTAKREDQERQLKVDPKEKHKSAAERWQWIEDYCWEQRVERSAQQCRDRWERMSADFKKVGDLEKQVPRGGISYWQMSIDERKNKKLPSNFPQEIFHALGEWFVRSREVDPNDIVIDTSLPFPLQMNNIACVNVVSQGENSSSEEAENDPPDGPITGKKRKLPPSLNAEGIAAAIERANLATQKTMLECEDRKDRRQREMLESNERIASGYISALVSIADALRQIASSREDRE</sequence>
<evidence type="ECO:0000256" key="1">
    <source>
        <dbReference type="SAM" id="MobiDB-lite"/>
    </source>
</evidence>
<evidence type="ECO:0000313" key="3">
    <source>
        <dbReference type="EMBL" id="KAL2653448.1"/>
    </source>
</evidence>
<name>A0ABD1ZQ06_9MARC</name>
<dbReference type="AlphaFoldDB" id="A0ABD1ZQ06"/>
<comment type="caution">
    <text evidence="3">The sequence shown here is derived from an EMBL/GenBank/DDBJ whole genome shotgun (WGS) entry which is preliminary data.</text>
</comment>
<organism evidence="3 4">
    <name type="scientific">Riccia fluitans</name>
    <dbReference type="NCBI Taxonomy" id="41844"/>
    <lineage>
        <taxon>Eukaryota</taxon>
        <taxon>Viridiplantae</taxon>
        <taxon>Streptophyta</taxon>
        <taxon>Embryophyta</taxon>
        <taxon>Marchantiophyta</taxon>
        <taxon>Marchantiopsida</taxon>
        <taxon>Marchantiidae</taxon>
        <taxon>Marchantiales</taxon>
        <taxon>Ricciaceae</taxon>
        <taxon>Riccia</taxon>
    </lineage>
</organism>
<keyword evidence="4" id="KW-1185">Reference proteome</keyword>
<feature type="domain" description="Myb-like" evidence="2">
    <location>
        <begin position="41"/>
        <end position="107"/>
    </location>
</feature>
<accession>A0ABD1ZQ06</accession>
<dbReference type="PANTHER" id="PTHR33492:SF11">
    <property type="entry name" value="OS04G0670900 PROTEIN"/>
    <property type="match status" value="1"/>
</dbReference>
<evidence type="ECO:0000259" key="2">
    <source>
        <dbReference type="PROSITE" id="PS50090"/>
    </source>
</evidence>
<feature type="region of interest" description="Disordered" evidence="1">
    <location>
        <begin position="190"/>
        <end position="216"/>
    </location>
</feature>
<dbReference type="InterPro" id="IPR001005">
    <property type="entry name" value="SANT/Myb"/>
</dbReference>